<dbReference type="InterPro" id="IPR010472">
    <property type="entry name" value="FH3_dom"/>
</dbReference>
<dbReference type="GO" id="GO:0030036">
    <property type="term" value="P:actin cytoskeleton organization"/>
    <property type="evidence" value="ECO:0007669"/>
    <property type="project" value="InterPro"/>
</dbReference>
<dbReference type="InterPro" id="IPR014768">
    <property type="entry name" value="GBD/FH3_dom"/>
</dbReference>
<evidence type="ECO:0000313" key="4">
    <source>
        <dbReference type="EMBL" id="GMG56297.1"/>
    </source>
</evidence>
<comment type="caution">
    <text evidence="4">The sequence shown here is derived from an EMBL/GenBank/DDBJ whole genome shotgun (WGS) entry which is preliminary data.</text>
</comment>
<dbReference type="SMART" id="SM01140">
    <property type="entry name" value="Drf_GBD"/>
    <property type="match status" value="1"/>
</dbReference>
<protein>
    <submittedName>
        <fullName evidence="4">Unnamed protein product</fullName>
    </submittedName>
</protein>
<dbReference type="SUPFAM" id="SSF48371">
    <property type="entry name" value="ARM repeat"/>
    <property type="match status" value="1"/>
</dbReference>
<dbReference type="InterPro" id="IPR011989">
    <property type="entry name" value="ARM-like"/>
</dbReference>
<dbReference type="GO" id="GO:0005938">
    <property type="term" value="C:cell cortex"/>
    <property type="evidence" value="ECO:0007669"/>
    <property type="project" value="UniProtKB-ARBA"/>
</dbReference>
<dbReference type="EMBL" id="BSXU01007196">
    <property type="protein sequence ID" value="GMG56297.1"/>
    <property type="molecule type" value="Genomic_DNA"/>
</dbReference>
<dbReference type="Gene3D" id="1.25.10.10">
    <property type="entry name" value="Leucine-rich Repeat Variant"/>
    <property type="match status" value="1"/>
</dbReference>
<dbReference type="InterPro" id="IPR010473">
    <property type="entry name" value="GTPase-bd"/>
</dbReference>
<feature type="region of interest" description="Disordered" evidence="2">
    <location>
        <begin position="16"/>
        <end position="51"/>
    </location>
</feature>
<dbReference type="InterPro" id="IPR016024">
    <property type="entry name" value="ARM-type_fold"/>
</dbReference>
<dbReference type="InterPro" id="IPR051661">
    <property type="entry name" value="Actin_filament_regulator"/>
</dbReference>
<organism evidence="4 5">
    <name type="scientific">Ambrosiozyma monospora</name>
    <name type="common">Yeast</name>
    <name type="synonym">Endomycopsis monosporus</name>
    <dbReference type="NCBI Taxonomy" id="43982"/>
    <lineage>
        <taxon>Eukaryota</taxon>
        <taxon>Fungi</taxon>
        <taxon>Dikarya</taxon>
        <taxon>Ascomycota</taxon>
        <taxon>Saccharomycotina</taxon>
        <taxon>Pichiomycetes</taxon>
        <taxon>Pichiales</taxon>
        <taxon>Pichiaceae</taxon>
        <taxon>Ambrosiozyma</taxon>
    </lineage>
</organism>
<proteinExistence type="inferred from homology"/>
<reference evidence="4" key="1">
    <citation type="submission" date="2023-04" db="EMBL/GenBank/DDBJ databases">
        <title>Ambrosiozyma monospora NBRC 1965.</title>
        <authorList>
            <person name="Ichikawa N."/>
            <person name="Sato H."/>
            <person name="Tonouchi N."/>
        </authorList>
    </citation>
    <scope>NUCLEOTIDE SEQUENCE</scope>
    <source>
        <strain evidence="4">NBRC 1965</strain>
    </source>
</reference>
<comment type="similarity">
    <text evidence="1">Belongs to the formin homology family. BNI1 subfamily.</text>
</comment>
<dbReference type="GO" id="GO:0051301">
    <property type="term" value="P:cell division"/>
    <property type="evidence" value="ECO:0007669"/>
    <property type="project" value="UniProtKB-ARBA"/>
</dbReference>
<dbReference type="Pfam" id="PF06367">
    <property type="entry name" value="Drf_FH3"/>
    <property type="match status" value="1"/>
</dbReference>
<dbReference type="AlphaFoldDB" id="A0A9W7DJT8"/>
<evidence type="ECO:0000256" key="2">
    <source>
        <dbReference type="SAM" id="MobiDB-lite"/>
    </source>
</evidence>
<dbReference type="OrthoDB" id="1104827at2759"/>
<dbReference type="Proteomes" id="UP001165063">
    <property type="component" value="Unassembled WGS sequence"/>
</dbReference>
<dbReference type="GO" id="GO:0015629">
    <property type="term" value="C:actin cytoskeleton"/>
    <property type="evidence" value="ECO:0007669"/>
    <property type="project" value="UniProtKB-ARBA"/>
</dbReference>
<sequence>MTSSNYLVWMIQPKQPPALQRRQRSSASFESPYLARSSTNSGSPSAYNVPVTPPPKEKRFDVIFKKKTVKLPEFYIERLLSGRTNAKLFIQLKAVLIDVKNSGDWISQFLHLQGEVALGEALKKINKRSIKSNEQLDSELLILECLRLLMGYQLEVETVITMNSIIPFVVPSVLSPRLNTRNLVNSMLTLLIGHGSLDASEHIIKSLEEVCAKGKSDDDEQTGPVFSFWLENAKSLIVEHHVTKQNESSSARFSRVTVLNDYALLTLFLITSLISSYSDVEERIMIKEKFESSGLNELFTTCRKLKFDPINDVADTYILANEEDQVALSIKLKKKEDGIRKEYDLDSGIEYISREMKNTEFESNISI</sequence>
<keyword evidence="5" id="KW-1185">Reference proteome</keyword>
<dbReference type="PANTHER" id="PTHR47102:SF2">
    <property type="entry name" value="PROTEIN BNI1"/>
    <property type="match status" value="1"/>
</dbReference>
<dbReference type="PANTHER" id="PTHR47102">
    <property type="entry name" value="PROTEIN BNI1"/>
    <property type="match status" value="1"/>
</dbReference>
<accession>A0A9W7DJT8</accession>
<dbReference type="Pfam" id="PF06371">
    <property type="entry name" value="Drf_GBD"/>
    <property type="match status" value="1"/>
</dbReference>
<feature type="compositionally biased region" description="Polar residues" evidence="2">
    <location>
        <begin position="36"/>
        <end position="46"/>
    </location>
</feature>
<name>A0A9W7DJT8_AMBMO</name>
<evidence type="ECO:0000256" key="1">
    <source>
        <dbReference type="ARBA" id="ARBA00037935"/>
    </source>
</evidence>
<feature type="domain" description="GBD/FH3" evidence="3">
    <location>
        <begin position="8"/>
        <end position="367"/>
    </location>
</feature>
<dbReference type="PROSITE" id="PS51232">
    <property type="entry name" value="GBD_FH3"/>
    <property type="match status" value="1"/>
</dbReference>
<dbReference type="GO" id="GO:0031267">
    <property type="term" value="F:small GTPase binding"/>
    <property type="evidence" value="ECO:0007669"/>
    <property type="project" value="InterPro"/>
</dbReference>
<dbReference type="GO" id="GO:0003779">
    <property type="term" value="F:actin binding"/>
    <property type="evidence" value="ECO:0007669"/>
    <property type="project" value="InterPro"/>
</dbReference>
<gene>
    <name evidence="4" type="ORF">Amon01_000836400</name>
</gene>
<evidence type="ECO:0000259" key="3">
    <source>
        <dbReference type="PROSITE" id="PS51232"/>
    </source>
</evidence>
<dbReference type="GO" id="GO:0032153">
    <property type="term" value="C:cell division site"/>
    <property type="evidence" value="ECO:0007669"/>
    <property type="project" value="UniProtKB-ARBA"/>
</dbReference>
<evidence type="ECO:0000313" key="5">
    <source>
        <dbReference type="Proteomes" id="UP001165063"/>
    </source>
</evidence>